<feature type="transmembrane region" description="Helical" evidence="4">
    <location>
        <begin position="307"/>
        <end position="329"/>
    </location>
</feature>
<protein>
    <submittedName>
        <fullName evidence="6">MFS transporter</fullName>
    </submittedName>
</protein>
<gene>
    <name evidence="6" type="ORF">GR328_24030</name>
</gene>
<dbReference type="InterPro" id="IPR020846">
    <property type="entry name" value="MFS_dom"/>
</dbReference>
<feature type="transmembrane region" description="Helical" evidence="4">
    <location>
        <begin position="78"/>
        <end position="100"/>
    </location>
</feature>
<dbReference type="PROSITE" id="PS50850">
    <property type="entry name" value="MFS"/>
    <property type="match status" value="1"/>
</dbReference>
<accession>A0A7X3SRD6</accession>
<dbReference type="GO" id="GO:0022857">
    <property type="term" value="F:transmembrane transporter activity"/>
    <property type="evidence" value="ECO:0007669"/>
    <property type="project" value="InterPro"/>
</dbReference>
<feature type="domain" description="Major facilitator superfamily (MFS) profile" evidence="5">
    <location>
        <begin position="8"/>
        <end position="398"/>
    </location>
</feature>
<dbReference type="InterPro" id="IPR036259">
    <property type="entry name" value="MFS_trans_sf"/>
</dbReference>
<keyword evidence="7" id="KW-1185">Reference proteome</keyword>
<feature type="transmembrane region" description="Helical" evidence="4">
    <location>
        <begin position="160"/>
        <end position="183"/>
    </location>
</feature>
<feature type="transmembrane region" description="Helical" evidence="4">
    <location>
        <begin position="106"/>
        <end position="124"/>
    </location>
</feature>
<keyword evidence="3 4" id="KW-0472">Membrane</keyword>
<evidence type="ECO:0000256" key="3">
    <source>
        <dbReference type="ARBA" id="ARBA00023136"/>
    </source>
</evidence>
<comment type="caution">
    <text evidence="6">The sequence shown here is derived from an EMBL/GenBank/DDBJ whole genome shotgun (WGS) entry which is preliminary data.</text>
</comment>
<evidence type="ECO:0000256" key="1">
    <source>
        <dbReference type="ARBA" id="ARBA00022692"/>
    </source>
</evidence>
<dbReference type="SUPFAM" id="SSF103473">
    <property type="entry name" value="MFS general substrate transporter"/>
    <property type="match status" value="1"/>
</dbReference>
<dbReference type="PANTHER" id="PTHR23527">
    <property type="entry name" value="BLL3282 PROTEIN"/>
    <property type="match status" value="1"/>
</dbReference>
<reference evidence="6 7" key="1">
    <citation type="submission" date="2019-12" db="EMBL/GenBank/DDBJ databases">
        <authorList>
            <person name="Yuan C.-G."/>
        </authorList>
    </citation>
    <scope>NUCLEOTIDE SEQUENCE [LARGE SCALE GENOMIC DNA]</scope>
    <source>
        <strain evidence="6 7">KCTC 23863</strain>
    </source>
</reference>
<name>A0A7X3SRD6_9HYPH</name>
<dbReference type="OrthoDB" id="7488909at2"/>
<feature type="transmembrane region" description="Helical" evidence="4">
    <location>
        <begin position="48"/>
        <end position="66"/>
    </location>
</feature>
<dbReference type="EMBL" id="WURB01000035">
    <property type="protein sequence ID" value="MXQ14462.1"/>
    <property type="molecule type" value="Genomic_DNA"/>
</dbReference>
<feature type="transmembrane region" description="Helical" evidence="4">
    <location>
        <begin position="375"/>
        <end position="396"/>
    </location>
</feature>
<feature type="transmembrane region" description="Helical" evidence="4">
    <location>
        <begin position="341"/>
        <end position="363"/>
    </location>
</feature>
<evidence type="ECO:0000313" key="7">
    <source>
        <dbReference type="Proteomes" id="UP000436483"/>
    </source>
</evidence>
<sequence length="420" mass="42249">MSALIPGKAILPLLLTFGCQVSISLLTFAPPISAAAMMSDLDLPPSAVGLYTGLVYMSAIVSNAWAEPLIGRFGPLRLSFACVALAGAGLLGVATGFVPLVAASTLLMGLCYGPLTPAASLVLAQYSTPNTIGLMISLRQTGVPAGGLAAGLLVPQLTVAYGWSGAFLLIGTGTLMATLILGFSLSLIRNETSTGIAAGPTGLIAPLRFVFGHRTLLSLSAGSLTFSAMQLCLTSFLTVYLVSVVGLDLVTAGVLLGVSQVAGILGRIGWGMAADRVPRPRSLMLILGVLMCASAGATSLLESQWAFMIMALVVFVFGATASGWNGVFLSEIVRTVEPSRIGIATSGCLTFTFLGVVCGPPLFGGLVAMAGYDGAFALMGGIALAGGVVSGGGALLSGSSPSSALAAPEAVAARPASRSE</sequence>
<feature type="transmembrane region" description="Helical" evidence="4">
    <location>
        <begin position="216"/>
        <end position="243"/>
    </location>
</feature>
<dbReference type="InterPro" id="IPR011701">
    <property type="entry name" value="MFS"/>
</dbReference>
<dbReference type="PANTHER" id="PTHR23527:SF1">
    <property type="entry name" value="BLL3282 PROTEIN"/>
    <property type="match status" value="1"/>
</dbReference>
<dbReference type="Proteomes" id="UP000436483">
    <property type="component" value="Unassembled WGS sequence"/>
</dbReference>
<proteinExistence type="predicted"/>
<dbReference type="AlphaFoldDB" id="A0A7X3SRD6"/>
<reference evidence="6 7" key="2">
    <citation type="submission" date="2020-01" db="EMBL/GenBank/DDBJ databases">
        <title>Microvirga sp. nov., an arsenate reduction bacterium isolated from Tibet hotspring sediments.</title>
        <authorList>
            <person name="Xian W.-D."/>
            <person name="Li W.-J."/>
        </authorList>
    </citation>
    <scope>NUCLEOTIDE SEQUENCE [LARGE SCALE GENOMIC DNA]</scope>
    <source>
        <strain evidence="6 7">KCTC 23863</strain>
    </source>
</reference>
<feature type="transmembrane region" description="Helical" evidence="4">
    <location>
        <begin position="282"/>
        <end position="301"/>
    </location>
</feature>
<keyword evidence="1 4" id="KW-0812">Transmembrane</keyword>
<feature type="transmembrane region" description="Helical" evidence="4">
    <location>
        <begin position="136"/>
        <end position="154"/>
    </location>
</feature>
<evidence type="ECO:0000259" key="5">
    <source>
        <dbReference type="PROSITE" id="PS50850"/>
    </source>
</evidence>
<organism evidence="6 7">
    <name type="scientific">Microvirga makkahensis</name>
    <dbReference type="NCBI Taxonomy" id="1128670"/>
    <lineage>
        <taxon>Bacteria</taxon>
        <taxon>Pseudomonadati</taxon>
        <taxon>Pseudomonadota</taxon>
        <taxon>Alphaproteobacteria</taxon>
        <taxon>Hyphomicrobiales</taxon>
        <taxon>Methylobacteriaceae</taxon>
        <taxon>Microvirga</taxon>
    </lineage>
</organism>
<evidence type="ECO:0000256" key="4">
    <source>
        <dbReference type="SAM" id="Phobius"/>
    </source>
</evidence>
<evidence type="ECO:0000256" key="2">
    <source>
        <dbReference type="ARBA" id="ARBA00022989"/>
    </source>
</evidence>
<dbReference type="InterPro" id="IPR052952">
    <property type="entry name" value="MFS-Transporter"/>
</dbReference>
<feature type="transmembrane region" description="Helical" evidence="4">
    <location>
        <begin position="249"/>
        <end position="270"/>
    </location>
</feature>
<evidence type="ECO:0000313" key="6">
    <source>
        <dbReference type="EMBL" id="MXQ14462.1"/>
    </source>
</evidence>
<dbReference type="Gene3D" id="1.20.1250.20">
    <property type="entry name" value="MFS general substrate transporter like domains"/>
    <property type="match status" value="2"/>
</dbReference>
<keyword evidence="2 4" id="KW-1133">Transmembrane helix</keyword>
<dbReference type="Pfam" id="PF07690">
    <property type="entry name" value="MFS_1"/>
    <property type="match status" value="1"/>
</dbReference>